<organism evidence="6 7">
    <name type="scientific">Aspergillus avenaceus</name>
    <dbReference type="NCBI Taxonomy" id="36643"/>
    <lineage>
        <taxon>Eukaryota</taxon>
        <taxon>Fungi</taxon>
        <taxon>Dikarya</taxon>
        <taxon>Ascomycota</taxon>
        <taxon>Pezizomycotina</taxon>
        <taxon>Eurotiomycetes</taxon>
        <taxon>Eurotiomycetidae</taxon>
        <taxon>Eurotiales</taxon>
        <taxon>Aspergillaceae</taxon>
        <taxon>Aspergillus</taxon>
        <taxon>Aspergillus subgen. Circumdati</taxon>
    </lineage>
</organism>
<dbReference type="GO" id="GO:0005811">
    <property type="term" value="C:lipid droplet"/>
    <property type="evidence" value="ECO:0007669"/>
    <property type="project" value="TreeGrafter"/>
</dbReference>
<dbReference type="Proteomes" id="UP000325780">
    <property type="component" value="Unassembled WGS sequence"/>
</dbReference>
<dbReference type="InterPro" id="IPR029058">
    <property type="entry name" value="AB_hydrolase_fold"/>
</dbReference>
<evidence type="ECO:0000256" key="4">
    <source>
        <dbReference type="SAM" id="Phobius"/>
    </source>
</evidence>
<feature type="compositionally biased region" description="Basic and acidic residues" evidence="3">
    <location>
        <begin position="355"/>
        <end position="371"/>
    </location>
</feature>
<keyword evidence="2" id="KW-0443">Lipid metabolism</keyword>
<dbReference type="GO" id="GO:0047372">
    <property type="term" value="F:monoacylglycerol lipase activity"/>
    <property type="evidence" value="ECO:0007669"/>
    <property type="project" value="TreeGrafter"/>
</dbReference>
<keyword evidence="4" id="KW-1133">Transmembrane helix</keyword>
<dbReference type="OrthoDB" id="273452at2759"/>
<name>A0A5N6TTY4_ASPAV</name>
<dbReference type="InterPro" id="IPR044294">
    <property type="entry name" value="Lipase-like"/>
</dbReference>
<accession>A0A5N6TTY4</accession>
<dbReference type="Gene3D" id="3.40.50.1820">
    <property type="entry name" value="alpha/beta hydrolase"/>
    <property type="match status" value="1"/>
</dbReference>
<dbReference type="InterPro" id="IPR007751">
    <property type="entry name" value="DUF676_lipase-like"/>
</dbReference>
<evidence type="ECO:0000313" key="7">
    <source>
        <dbReference type="Proteomes" id="UP000325780"/>
    </source>
</evidence>
<dbReference type="EMBL" id="ML742120">
    <property type="protein sequence ID" value="KAE8149541.1"/>
    <property type="molecule type" value="Genomic_DNA"/>
</dbReference>
<proteinExistence type="inferred from homology"/>
<evidence type="ECO:0000256" key="2">
    <source>
        <dbReference type="ARBA" id="ARBA00022963"/>
    </source>
</evidence>
<dbReference type="PANTHER" id="PTHR12482:SF65">
    <property type="entry name" value="ESTERASE, PUTATIVE (AFU_ORTHOLOGUE AFUA_3G12320)-RELATED"/>
    <property type="match status" value="1"/>
</dbReference>
<feature type="transmembrane region" description="Helical" evidence="4">
    <location>
        <begin position="269"/>
        <end position="292"/>
    </location>
</feature>
<dbReference type="SUPFAM" id="SSF53474">
    <property type="entry name" value="alpha/beta-Hydrolases"/>
    <property type="match status" value="1"/>
</dbReference>
<dbReference type="Pfam" id="PF05057">
    <property type="entry name" value="DUF676"/>
    <property type="match status" value="1"/>
</dbReference>
<feature type="domain" description="DUF676" evidence="5">
    <location>
        <begin position="11"/>
        <end position="211"/>
    </location>
</feature>
<dbReference type="PANTHER" id="PTHR12482">
    <property type="entry name" value="LIPASE ROG1-RELATED-RELATED"/>
    <property type="match status" value="1"/>
</dbReference>
<gene>
    <name evidence="6" type="ORF">BDV25DRAFT_130307</name>
</gene>
<feature type="region of interest" description="Disordered" evidence="3">
    <location>
        <begin position="355"/>
        <end position="404"/>
    </location>
</feature>
<sequence>MEPCSYGIPRDADHLCVLIHGLWGSPSHMNFLAESLRERYGDQLHILVAKSNTGTLTYDGIDLGGERVAREIEETLNALADEGCQIKKLSVVGYSLGGLVARYALGLLDARGWLNKLEPVNFTTFASPHVGARIPLKGIYSHLWNNIGSRATSVSGHQLFMVDSFRESGRPMLSIMAGPDSIFIQALKKFKNRCLYANIVNDRSTVFYTTAMSTIDPFQNLENIRINYVNGYEPVIIDPDVYTLPSEVKPALPFGIRFQRSMKSIVNNLPFWFFIFVFFAIILPIFLMSSVVQTIRSRQRIRLHGEGQNRLLLENYRVPVMIQEVQGAVEEAYDSASFKQDPAYISGSTEIHRKETGAWRKGPSEKTRAVEDTLSSGSQDVTSVSDSDGPSDSSSATAGHSDMNQRHPTLALMPAQFAIIESLNSVGFRKYPVYIHNHRHSHAAIIMRVPKKGFEEAKVIVKHWLDKEFEI</sequence>
<evidence type="ECO:0000259" key="5">
    <source>
        <dbReference type="Pfam" id="PF05057"/>
    </source>
</evidence>
<dbReference type="AlphaFoldDB" id="A0A5N6TTY4"/>
<dbReference type="GO" id="GO:0016042">
    <property type="term" value="P:lipid catabolic process"/>
    <property type="evidence" value="ECO:0007669"/>
    <property type="project" value="UniProtKB-KW"/>
</dbReference>
<evidence type="ECO:0000256" key="1">
    <source>
        <dbReference type="ARBA" id="ARBA00007920"/>
    </source>
</evidence>
<dbReference type="FunFam" id="3.40.50.1820:FF:000223">
    <property type="entry name" value="Lipase/serine esterase"/>
    <property type="match status" value="1"/>
</dbReference>
<evidence type="ECO:0000256" key="3">
    <source>
        <dbReference type="SAM" id="MobiDB-lite"/>
    </source>
</evidence>
<dbReference type="GO" id="GO:0004622">
    <property type="term" value="F:phosphatidylcholine lysophospholipase activity"/>
    <property type="evidence" value="ECO:0007669"/>
    <property type="project" value="TreeGrafter"/>
</dbReference>
<feature type="compositionally biased region" description="Low complexity" evidence="3">
    <location>
        <begin position="380"/>
        <end position="399"/>
    </location>
</feature>
<protein>
    <submittedName>
        <fullName evidence="6">DUF676-domain-containing protein</fullName>
    </submittedName>
</protein>
<evidence type="ECO:0000313" key="6">
    <source>
        <dbReference type="EMBL" id="KAE8149541.1"/>
    </source>
</evidence>
<comment type="similarity">
    <text evidence="1">Belongs to the putative lipase ROG1 family.</text>
</comment>
<keyword evidence="4" id="KW-0812">Transmembrane</keyword>
<reference evidence="6 7" key="1">
    <citation type="submission" date="2019-04" db="EMBL/GenBank/DDBJ databases">
        <title>Friends and foes A comparative genomics study of 23 Aspergillus species from section Flavi.</title>
        <authorList>
            <consortium name="DOE Joint Genome Institute"/>
            <person name="Kjaerbolling I."/>
            <person name="Vesth T."/>
            <person name="Frisvad J.C."/>
            <person name="Nybo J.L."/>
            <person name="Theobald S."/>
            <person name="Kildgaard S."/>
            <person name="Isbrandt T."/>
            <person name="Kuo A."/>
            <person name="Sato A."/>
            <person name="Lyhne E.K."/>
            <person name="Kogle M.E."/>
            <person name="Wiebenga A."/>
            <person name="Kun R.S."/>
            <person name="Lubbers R.J."/>
            <person name="Makela M.R."/>
            <person name="Barry K."/>
            <person name="Chovatia M."/>
            <person name="Clum A."/>
            <person name="Daum C."/>
            <person name="Haridas S."/>
            <person name="He G."/>
            <person name="LaButti K."/>
            <person name="Lipzen A."/>
            <person name="Mondo S."/>
            <person name="Riley R."/>
            <person name="Salamov A."/>
            <person name="Simmons B.A."/>
            <person name="Magnuson J.K."/>
            <person name="Henrissat B."/>
            <person name="Mortensen U.H."/>
            <person name="Larsen T.O."/>
            <person name="Devries R.P."/>
            <person name="Grigoriev I.V."/>
            <person name="Machida M."/>
            <person name="Baker S.E."/>
            <person name="Andersen M.R."/>
        </authorList>
    </citation>
    <scope>NUCLEOTIDE SEQUENCE [LARGE SCALE GENOMIC DNA]</scope>
    <source>
        <strain evidence="6 7">IBT 18842</strain>
    </source>
</reference>
<keyword evidence="4" id="KW-0472">Membrane</keyword>
<keyword evidence="7" id="KW-1185">Reference proteome</keyword>
<keyword evidence="2" id="KW-0442">Lipid degradation</keyword>